<reference evidence="1" key="1">
    <citation type="submission" date="2020-08" db="EMBL/GenBank/DDBJ databases">
        <title>Multicomponent nature underlies the extraordinary mechanical properties of spider dragline silk.</title>
        <authorList>
            <person name="Kono N."/>
            <person name="Nakamura H."/>
            <person name="Mori M."/>
            <person name="Yoshida Y."/>
            <person name="Ohtoshi R."/>
            <person name="Malay A.D."/>
            <person name="Moran D.A.P."/>
            <person name="Tomita M."/>
            <person name="Numata K."/>
            <person name="Arakawa K."/>
        </authorList>
    </citation>
    <scope>NUCLEOTIDE SEQUENCE</scope>
</reference>
<name>A0A8X6QPW4_NEPPI</name>
<evidence type="ECO:0000313" key="2">
    <source>
        <dbReference type="Proteomes" id="UP000887013"/>
    </source>
</evidence>
<dbReference type="Proteomes" id="UP000887013">
    <property type="component" value="Unassembled WGS sequence"/>
</dbReference>
<sequence>MTKSLTMESDEYQFLQNHHLKYDGLLYIENDSTSSSSCGMLMNFEEEDINLGVILVLRKFFHLAFWICVYQERGFFSHSLGVGYERVDVAPRMWVGKRLDFTNPVHHERYSLVSEAIDPK</sequence>
<gene>
    <name evidence="1" type="ORF">NPIL_512931</name>
</gene>
<organism evidence="1 2">
    <name type="scientific">Nephila pilipes</name>
    <name type="common">Giant wood spider</name>
    <name type="synonym">Nephila maculata</name>
    <dbReference type="NCBI Taxonomy" id="299642"/>
    <lineage>
        <taxon>Eukaryota</taxon>
        <taxon>Metazoa</taxon>
        <taxon>Ecdysozoa</taxon>
        <taxon>Arthropoda</taxon>
        <taxon>Chelicerata</taxon>
        <taxon>Arachnida</taxon>
        <taxon>Araneae</taxon>
        <taxon>Araneomorphae</taxon>
        <taxon>Entelegynae</taxon>
        <taxon>Araneoidea</taxon>
        <taxon>Nephilidae</taxon>
        <taxon>Nephila</taxon>
    </lineage>
</organism>
<comment type="caution">
    <text evidence="1">The sequence shown here is derived from an EMBL/GenBank/DDBJ whole genome shotgun (WGS) entry which is preliminary data.</text>
</comment>
<protein>
    <submittedName>
        <fullName evidence="1">Uncharacterized protein</fullName>
    </submittedName>
</protein>
<dbReference type="EMBL" id="BMAW01033480">
    <property type="protein sequence ID" value="GFU30438.1"/>
    <property type="molecule type" value="Genomic_DNA"/>
</dbReference>
<proteinExistence type="predicted"/>
<dbReference type="AlphaFoldDB" id="A0A8X6QPW4"/>
<evidence type="ECO:0000313" key="1">
    <source>
        <dbReference type="EMBL" id="GFU30438.1"/>
    </source>
</evidence>
<keyword evidence="2" id="KW-1185">Reference proteome</keyword>
<accession>A0A8X6QPW4</accession>